<accession>A0A6J3LRL1</accession>
<evidence type="ECO:0000313" key="3">
    <source>
        <dbReference type="RefSeq" id="XP_033455507.1"/>
    </source>
</evidence>
<dbReference type="PANTHER" id="PTHR24148">
    <property type="entry name" value="ANKYRIN REPEAT DOMAIN-CONTAINING PROTEIN 39 HOMOLOG-RELATED"/>
    <property type="match status" value="1"/>
</dbReference>
<protein>
    <submittedName>
        <fullName evidence="3">Heterokaryon incompatibility</fullName>
    </submittedName>
</protein>
<dbReference type="InterPro" id="IPR052895">
    <property type="entry name" value="HetReg/Transcr_Mod"/>
</dbReference>
<proteinExistence type="predicted"/>
<dbReference type="PANTHER" id="PTHR24148:SF73">
    <property type="entry name" value="HET DOMAIN PROTEIN (AFU_ORTHOLOGUE AFUA_8G01020)"/>
    <property type="match status" value="1"/>
</dbReference>
<feature type="non-terminal residue" evidence="3">
    <location>
        <position position="175"/>
    </location>
</feature>
<dbReference type="RefSeq" id="XP_033455507.1">
    <property type="nucleotide sequence ID" value="XM_033602011.1"/>
</dbReference>
<keyword evidence="2" id="KW-1185">Reference proteome</keyword>
<evidence type="ECO:0000259" key="1">
    <source>
        <dbReference type="Pfam" id="PF06985"/>
    </source>
</evidence>
<reference evidence="3" key="2">
    <citation type="submission" date="2020-04" db="EMBL/GenBank/DDBJ databases">
        <authorList>
            <consortium name="NCBI Genome Project"/>
        </authorList>
    </citation>
    <scope>NUCLEOTIDE SEQUENCE</scope>
    <source>
        <strain evidence="3">CBS 342.82</strain>
    </source>
</reference>
<dbReference type="InterPro" id="IPR010730">
    <property type="entry name" value="HET"/>
</dbReference>
<dbReference type="Proteomes" id="UP000504637">
    <property type="component" value="Unplaced"/>
</dbReference>
<feature type="domain" description="Heterokaryon incompatibility" evidence="1">
    <location>
        <begin position="26"/>
        <end position="171"/>
    </location>
</feature>
<gene>
    <name evidence="3" type="ORF">K489DRAFT_327709</name>
</gene>
<name>A0A6J3LRL1_9PEZI</name>
<dbReference type="Pfam" id="PF06985">
    <property type="entry name" value="HET"/>
    <property type="match status" value="1"/>
</dbReference>
<sequence length="175" mass="20454">MSPGSDDTIPHLEVSVFDWADVQGKYEALSYMWGSPDKVHQIRVGETMLPVRENLMRFILHYSKTAIPDKCEYIWIDALCINQEDLAEKARQVAAMSSIYRGARRVLVWLGEASEREILTQSLLDNVRQIYRNAEQEANDGIKHQNYMRLRAYMKQICAHPYWSRLWIVQEIHLA</sequence>
<reference evidence="3" key="3">
    <citation type="submission" date="2025-08" db="UniProtKB">
        <authorList>
            <consortium name="RefSeq"/>
        </authorList>
    </citation>
    <scope>IDENTIFICATION</scope>
    <source>
        <strain evidence="3">CBS 342.82</strain>
    </source>
</reference>
<dbReference type="OrthoDB" id="4850726at2759"/>
<dbReference type="AlphaFoldDB" id="A0A6J3LRL1"/>
<dbReference type="GeneID" id="54359811"/>
<evidence type="ECO:0000313" key="2">
    <source>
        <dbReference type="Proteomes" id="UP000504637"/>
    </source>
</evidence>
<organism evidence="3">
    <name type="scientific">Dissoconium aciculare CBS 342.82</name>
    <dbReference type="NCBI Taxonomy" id="1314786"/>
    <lineage>
        <taxon>Eukaryota</taxon>
        <taxon>Fungi</taxon>
        <taxon>Dikarya</taxon>
        <taxon>Ascomycota</taxon>
        <taxon>Pezizomycotina</taxon>
        <taxon>Dothideomycetes</taxon>
        <taxon>Dothideomycetidae</taxon>
        <taxon>Mycosphaerellales</taxon>
        <taxon>Dissoconiaceae</taxon>
        <taxon>Dissoconium</taxon>
    </lineage>
</organism>
<reference evidence="3" key="1">
    <citation type="submission" date="2020-01" db="EMBL/GenBank/DDBJ databases">
        <authorList>
            <consortium name="DOE Joint Genome Institute"/>
            <person name="Haridas S."/>
            <person name="Albert R."/>
            <person name="Binder M."/>
            <person name="Bloem J."/>
            <person name="Labutti K."/>
            <person name="Salamov A."/>
            <person name="Andreopoulos B."/>
            <person name="Baker S.E."/>
            <person name="Barry K."/>
            <person name="Bills G."/>
            <person name="Bluhm B.H."/>
            <person name="Cannon C."/>
            <person name="Castanera R."/>
            <person name="Culley D.E."/>
            <person name="Daum C."/>
            <person name="Ezra D."/>
            <person name="Gonzalez J.B."/>
            <person name="Henrissat B."/>
            <person name="Kuo A."/>
            <person name="Liang C."/>
            <person name="Lipzen A."/>
            <person name="Lutzoni F."/>
            <person name="Magnuson J."/>
            <person name="Mondo S."/>
            <person name="Nolan M."/>
            <person name="Ohm R."/>
            <person name="Pangilinan J."/>
            <person name="Park H.-J."/>
            <person name="Ramirez L."/>
            <person name="Alfaro M."/>
            <person name="Sun H."/>
            <person name="Tritt A."/>
            <person name="Yoshinaga Y."/>
            <person name="Zwiers L.-H."/>
            <person name="Turgeon B.G."/>
            <person name="Goodwin S.B."/>
            <person name="Spatafora J.W."/>
            <person name="Crous P.W."/>
            <person name="Grigoriev I.V."/>
        </authorList>
    </citation>
    <scope>NUCLEOTIDE SEQUENCE</scope>
    <source>
        <strain evidence="3">CBS 342.82</strain>
    </source>
</reference>